<gene>
    <name evidence="1" type="ORF">JD82_02465</name>
</gene>
<dbReference type="Proteomes" id="UP000317303">
    <property type="component" value="Unassembled WGS sequence"/>
</dbReference>
<evidence type="ECO:0000313" key="2">
    <source>
        <dbReference type="Proteomes" id="UP000317303"/>
    </source>
</evidence>
<sequence length="96" mass="10180">MGFQTEHGEGLSATYANAKPQAEEFNEVQPIEGYPAVTYKMKADAPMCTAIVGVANEYSVSVTGTLGTQAEENGKNPCEPVQQVASWVVANLKAQS</sequence>
<protein>
    <submittedName>
        <fullName evidence="1">Uncharacterized protein DUF3558</fullName>
    </submittedName>
</protein>
<name>A0A660CAN7_9PSEU</name>
<reference evidence="1 2" key="1">
    <citation type="submission" date="2019-07" db="EMBL/GenBank/DDBJ databases">
        <title>R&amp;d 2014.</title>
        <authorList>
            <person name="Klenk H.-P."/>
        </authorList>
    </citation>
    <scope>NUCLEOTIDE SEQUENCE [LARGE SCALE GENOMIC DNA]</scope>
    <source>
        <strain evidence="1 2">DSM 43194</strain>
    </source>
</reference>
<organism evidence="1 2">
    <name type="scientific">Prauserella rugosa</name>
    <dbReference type="NCBI Taxonomy" id="43354"/>
    <lineage>
        <taxon>Bacteria</taxon>
        <taxon>Bacillati</taxon>
        <taxon>Actinomycetota</taxon>
        <taxon>Actinomycetes</taxon>
        <taxon>Pseudonocardiales</taxon>
        <taxon>Pseudonocardiaceae</taxon>
        <taxon>Prauserella</taxon>
    </lineage>
</organism>
<dbReference type="AlphaFoldDB" id="A0A660CAN7"/>
<evidence type="ECO:0000313" key="1">
    <source>
        <dbReference type="EMBL" id="TWH20618.1"/>
    </source>
</evidence>
<keyword evidence="2" id="KW-1185">Reference proteome</keyword>
<accession>A0A660CAN7</accession>
<dbReference type="InterPro" id="IPR024520">
    <property type="entry name" value="DUF3558"/>
</dbReference>
<dbReference type="EMBL" id="VLJV01000001">
    <property type="protein sequence ID" value="TWH20618.1"/>
    <property type="molecule type" value="Genomic_DNA"/>
</dbReference>
<dbReference type="Pfam" id="PF12079">
    <property type="entry name" value="DUF3558"/>
    <property type="match status" value="1"/>
</dbReference>
<comment type="caution">
    <text evidence="1">The sequence shown here is derived from an EMBL/GenBank/DDBJ whole genome shotgun (WGS) entry which is preliminary data.</text>
</comment>
<proteinExistence type="predicted"/>